<evidence type="ECO:0000256" key="16">
    <source>
        <dbReference type="PIRNR" id="PIRNR028937"/>
    </source>
</evidence>
<comment type="subcellular location">
    <subcellularLocation>
        <location evidence="5">Membrane</location>
    </subcellularLocation>
    <subcellularLocation>
        <location evidence="4">Peroxisome matrix</location>
    </subcellularLocation>
</comment>
<organism evidence="20 21">
    <name type="scientific">Suhomyces tanzawaensis NRRL Y-17324</name>
    <dbReference type="NCBI Taxonomy" id="984487"/>
    <lineage>
        <taxon>Eukaryota</taxon>
        <taxon>Fungi</taxon>
        <taxon>Dikarya</taxon>
        <taxon>Ascomycota</taxon>
        <taxon>Saccharomycotina</taxon>
        <taxon>Pichiomycetes</taxon>
        <taxon>Debaryomycetaceae</taxon>
        <taxon>Suhomyces</taxon>
    </lineage>
</organism>
<reference evidence="21" key="1">
    <citation type="submission" date="2016-05" db="EMBL/GenBank/DDBJ databases">
        <title>Comparative genomics of biotechnologically important yeasts.</title>
        <authorList>
            <consortium name="DOE Joint Genome Institute"/>
            <person name="Riley R."/>
            <person name="Haridas S."/>
            <person name="Wolfe K.H."/>
            <person name="Lopes M.R."/>
            <person name="Hittinger C.T."/>
            <person name="Goker M."/>
            <person name="Salamov A."/>
            <person name="Wisecaver J."/>
            <person name="Long T.M."/>
            <person name="Aerts A.L."/>
            <person name="Barry K."/>
            <person name="Choi C."/>
            <person name="Clum A."/>
            <person name="Coughlan A.Y."/>
            <person name="Deshpande S."/>
            <person name="Douglass A.P."/>
            <person name="Hanson S.J."/>
            <person name="Klenk H.-P."/>
            <person name="Labutti K."/>
            <person name="Lapidus A."/>
            <person name="Lindquist E."/>
            <person name="Lipzen A."/>
            <person name="Meier-Kolthoff J.P."/>
            <person name="Ohm R.A."/>
            <person name="Otillar R.P."/>
            <person name="Pangilinan J."/>
            <person name="Peng Y."/>
            <person name="Rokas A."/>
            <person name="Rosa C.A."/>
            <person name="Scheuner C."/>
            <person name="Sibirny A.A."/>
            <person name="Slot J.C."/>
            <person name="Stielow J.B."/>
            <person name="Sun H."/>
            <person name="Kurtzman C.P."/>
            <person name="Blackwell M."/>
            <person name="Grigoriev I.V."/>
            <person name="Jeffries T.W."/>
        </authorList>
    </citation>
    <scope>NUCLEOTIDE SEQUENCE [LARGE SCALE GENOMIC DNA]</scope>
    <source>
        <strain evidence="21">NRRL Y-17324</strain>
    </source>
</reference>
<evidence type="ECO:0000256" key="8">
    <source>
        <dbReference type="ARBA" id="ARBA00022630"/>
    </source>
</evidence>
<gene>
    <name evidence="20" type="ORF">CANTADRAFT_26936</name>
</gene>
<dbReference type="InterPro" id="IPR007867">
    <property type="entry name" value="GMC_OxRtase_C"/>
</dbReference>
<dbReference type="GeneID" id="30982073"/>
<evidence type="ECO:0000256" key="13">
    <source>
        <dbReference type="ARBA" id="ARBA00023095"/>
    </source>
</evidence>
<evidence type="ECO:0000256" key="17">
    <source>
        <dbReference type="PIRSR" id="PIRSR028937-1"/>
    </source>
</evidence>
<evidence type="ECO:0000256" key="5">
    <source>
        <dbReference type="ARBA" id="ARBA00004370"/>
    </source>
</evidence>
<feature type="active site" description="Proton acceptor" evidence="17">
    <location>
        <position position="638"/>
    </location>
</feature>
<dbReference type="EC" id="1.1.3.20" evidence="16"/>
<evidence type="ECO:0000256" key="14">
    <source>
        <dbReference type="ARBA" id="ARBA00023136"/>
    </source>
</evidence>
<dbReference type="Proteomes" id="UP000094285">
    <property type="component" value="Unassembled WGS sequence"/>
</dbReference>
<dbReference type="InterPro" id="IPR036188">
    <property type="entry name" value="FAD/NAD-bd_sf"/>
</dbReference>
<dbReference type="GO" id="GO:0050660">
    <property type="term" value="F:flavin adenine dinucleotide binding"/>
    <property type="evidence" value="ECO:0007669"/>
    <property type="project" value="InterPro"/>
</dbReference>
<feature type="domain" description="Glucose-methanol-choline oxidoreductase N-terminal" evidence="18">
    <location>
        <begin position="247"/>
        <end position="459"/>
    </location>
</feature>
<keyword evidence="9" id="KW-0812">Transmembrane</keyword>
<dbReference type="STRING" id="984487.A0A1E4SER4"/>
<evidence type="ECO:0000256" key="9">
    <source>
        <dbReference type="ARBA" id="ARBA00022692"/>
    </source>
</evidence>
<dbReference type="PANTHER" id="PTHR46056:SF12">
    <property type="entry name" value="LONG-CHAIN-ALCOHOL OXIDASE"/>
    <property type="match status" value="1"/>
</dbReference>
<dbReference type="OrthoDB" id="269227at2759"/>
<dbReference type="InterPro" id="IPR012400">
    <property type="entry name" value="Long_Oxdase"/>
</dbReference>
<evidence type="ECO:0000256" key="15">
    <source>
        <dbReference type="ARBA" id="ARBA00023140"/>
    </source>
</evidence>
<dbReference type="GO" id="GO:0046577">
    <property type="term" value="F:long-chain-alcohol oxidase activity"/>
    <property type="evidence" value="ECO:0007669"/>
    <property type="project" value="UniProtKB-EC"/>
</dbReference>
<feature type="domain" description="Glucose-methanol-choline oxidoreductase C-terminal" evidence="19">
    <location>
        <begin position="543"/>
        <end position="691"/>
    </location>
</feature>
<keyword evidence="21" id="KW-1185">Reference proteome</keyword>
<dbReference type="Pfam" id="PF00732">
    <property type="entry name" value="GMC_oxred_N"/>
    <property type="match status" value="1"/>
</dbReference>
<dbReference type="PIRSF" id="PIRSF028937">
    <property type="entry name" value="Lg_Ch_AO"/>
    <property type="match status" value="1"/>
</dbReference>
<evidence type="ECO:0000256" key="12">
    <source>
        <dbReference type="ARBA" id="ARBA00023002"/>
    </source>
</evidence>
<evidence type="ECO:0000256" key="7">
    <source>
        <dbReference type="ARBA" id="ARBA00010790"/>
    </source>
</evidence>
<dbReference type="AlphaFoldDB" id="A0A1E4SER4"/>
<keyword evidence="12 16" id="KW-0560">Oxidoreductase</keyword>
<evidence type="ECO:0000259" key="18">
    <source>
        <dbReference type="Pfam" id="PF00732"/>
    </source>
</evidence>
<evidence type="ECO:0000256" key="2">
    <source>
        <dbReference type="ARBA" id="ARBA00001411"/>
    </source>
</evidence>
<evidence type="ECO:0000256" key="6">
    <source>
        <dbReference type="ARBA" id="ARBA00005144"/>
    </source>
</evidence>
<evidence type="ECO:0000256" key="11">
    <source>
        <dbReference type="ARBA" id="ARBA00022989"/>
    </source>
</evidence>
<evidence type="ECO:0000256" key="4">
    <source>
        <dbReference type="ARBA" id="ARBA00004253"/>
    </source>
</evidence>
<keyword evidence="10" id="KW-0274">FAD</keyword>
<evidence type="ECO:0000259" key="19">
    <source>
        <dbReference type="Pfam" id="PF05199"/>
    </source>
</evidence>
<keyword evidence="8" id="KW-0285">Flavoprotein</keyword>
<proteinExistence type="inferred from homology"/>
<evidence type="ECO:0000313" key="21">
    <source>
        <dbReference type="Proteomes" id="UP000094285"/>
    </source>
</evidence>
<comment type="catalytic activity">
    <reaction evidence="1 16">
        <text>a long-chain primary fatty alcohol + O2 = a long-chain fatty aldehyde + H2O2</text>
        <dbReference type="Rhea" id="RHEA:22756"/>
        <dbReference type="ChEBI" id="CHEBI:15379"/>
        <dbReference type="ChEBI" id="CHEBI:16240"/>
        <dbReference type="ChEBI" id="CHEBI:17176"/>
        <dbReference type="ChEBI" id="CHEBI:77396"/>
        <dbReference type="EC" id="1.1.3.20"/>
    </reaction>
</comment>
<dbReference type="GO" id="GO:0005782">
    <property type="term" value="C:peroxisomal matrix"/>
    <property type="evidence" value="ECO:0007669"/>
    <property type="project" value="UniProtKB-SubCell"/>
</dbReference>
<dbReference type="Gene3D" id="3.50.50.60">
    <property type="entry name" value="FAD/NAD(P)-binding domain"/>
    <property type="match status" value="2"/>
</dbReference>
<dbReference type="GO" id="GO:0046188">
    <property type="term" value="P:methane catabolic process"/>
    <property type="evidence" value="ECO:0007669"/>
    <property type="project" value="UniProtKB-UniPathway"/>
</dbReference>
<dbReference type="UniPathway" id="UPA00147"/>
<keyword evidence="13" id="KW-0485">Methanol utilization</keyword>
<dbReference type="SUPFAM" id="SSF51905">
    <property type="entry name" value="FAD/NAD(P)-binding domain"/>
    <property type="match status" value="1"/>
</dbReference>
<dbReference type="GO" id="GO:0015945">
    <property type="term" value="P:methanol metabolic process"/>
    <property type="evidence" value="ECO:0007669"/>
    <property type="project" value="UniProtKB-KW"/>
</dbReference>
<accession>A0A1E4SER4</accession>
<evidence type="ECO:0000256" key="3">
    <source>
        <dbReference type="ARBA" id="ARBA00003842"/>
    </source>
</evidence>
<comment type="pathway">
    <text evidence="6">Energy metabolism; methane degradation.</text>
</comment>
<dbReference type="EMBL" id="KV453914">
    <property type="protein sequence ID" value="ODV77956.1"/>
    <property type="molecule type" value="Genomic_DNA"/>
</dbReference>
<dbReference type="InterPro" id="IPR000172">
    <property type="entry name" value="GMC_OxRdtase_N"/>
</dbReference>
<dbReference type="Pfam" id="PF05199">
    <property type="entry name" value="GMC_oxred_C"/>
    <property type="match status" value="1"/>
</dbReference>
<evidence type="ECO:0000313" key="20">
    <source>
        <dbReference type="EMBL" id="ODV77956.1"/>
    </source>
</evidence>
<evidence type="ECO:0000256" key="10">
    <source>
        <dbReference type="ARBA" id="ARBA00022827"/>
    </source>
</evidence>
<dbReference type="GO" id="GO:0016020">
    <property type="term" value="C:membrane"/>
    <property type="evidence" value="ECO:0007669"/>
    <property type="project" value="UniProtKB-SubCell"/>
</dbReference>
<dbReference type="PANTHER" id="PTHR46056">
    <property type="entry name" value="LONG-CHAIN-ALCOHOL OXIDASE"/>
    <property type="match status" value="1"/>
</dbReference>
<dbReference type="GO" id="GO:0047639">
    <property type="term" value="F:alcohol oxidase activity"/>
    <property type="evidence" value="ECO:0007669"/>
    <property type="project" value="UniProtKB-EC"/>
</dbReference>
<comment type="similarity">
    <text evidence="7 16">Belongs to the GMC oxidoreductase family.</text>
</comment>
<dbReference type="RefSeq" id="XP_020063078.1">
    <property type="nucleotide sequence ID" value="XM_020207936.1"/>
</dbReference>
<comment type="function">
    <text evidence="3">Long-chain fatty alcohol oxidase involved in the omega-oxidation pathway of lipid degradation.</text>
</comment>
<keyword evidence="15" id="KW-0576">Peroxisome</keyword>
<comment type="catalytic activity">
    <reaction evidence="2">
        <text>a primary alcohol + O2 = an aldehyde + H2O2</text>
        <dbReference type="Rhea" id="RHEA:19829"/>
        <dbReference type="ChEBI" id="CHEBI:15379"/>
        <dbReference type="ChEBI" id="CHEBI:15734"/>
        <dbReference type="ChEBI" id="CHEBI:16240"/>
        <dbReference type="ChEBI" id="CHEBI:17478"/>
        <dbReference type="EC" id="1.1.3.13"/>
    </reaction>
</comment>
<evidence type="ECO:0000256" key="1">
    <source>
        <dbReference type="ARBA" id="ARBA00000920"/>
    </source>
</evidence>
<sequence>MGLQDVLFPMEVTDEQLHTVVLLMDAAIHEVSAETVAPYLDKNFPREKLDKYLEEYSRPSKLKGFKELLREAISSNTTPTQTQRDFRFLGASLMSKLAAPIFTNSLKTVPEMTLEEREDLLKSWRDSYLPIKRKLFAIIVTLGIVGFVRLATDLHNAACGYPGRDTREKMYEGHEKSDFRYEMMSKPEVEGEVLSLPDLDVLIVGSGAGSGVVAQTLSEQGYKCLVLEKGKYYHQSEYSFNELEGTALYENNGAVITADALLIILAGSNFGGGTTINWSACLKTPFKVRKEWYDDFGLEWAATEDYDQCMQYVWDKMGAATKHINHSQSNKVIMEAGSKLGYAVREIYQNTGGHKAHDCGMCHLGCKHDIKQGSHAFWLRDALKNGCQFMDQVRVLRIVHKNGKATAAICQNTQTGIKFTITGPKKFIVSSGSLNTPVLLQNSGFKNKHIGQNLKLHPVTVVFGDFGKETKSEPHYRAIMTSVCTEKDDIDGKAHGAKIETIVHTPTMHHVFFPWDGSDRSRVHLLRFNSMSSMLIMHRDTTSGSVRADPDRPEALIVDYTANKFDRGAMLESALIAADMLYIQGAEEIVAPQSHTLTFKSQKPKEERRVDDEDFVEFRKRMANWPIEIYGTRMGSAHQMSTCRMSGKGPAYGACDTRGKLFEADNIYVADASTMPTASGSNPMITTMTIARHIGLCIAEDLKSGL</sequence>
<name>A0A1E4SER4_9ASCO</name>
<protein>
    <recommendedName>
        <fullName evidence="16">Long-chain-alcohol oxidase</fullName>
        <ecNumber evidence="16">1.1.3.20</ecNumber>
    </recommendedName>
</protein>
<keyword evidence="11" id="KW-1133">Transmembrane helix</keyword>
<keyword evidence="14" id="KW-0472">Membrane</keyword>